<sequence>MAHNKQFALIDKEGKERFAAIINGTYQIGKDRKRTPSNIDDFARAILIEGEDGRFVRADGTKPGILKFLGKHDYEAIAYRLHPDLADRLGIPSEGTR</sequence>
<dbReference type="AlphaFoldDB" id="K9DAG8"/>
<dbReference type="EMBL" id="AGZU01000007">
    <property type="protein sequence ID" value="EKU75852.1"/>
    <property type="molecule type" value="Genomic_DNA"/>
</dbReference>
<name>K9DAG8_SPHYA</name>
<proteinExistence type="predicted"/>
<dbReference type="PATRIC" id="fig|883163.3.peg.1234"/>
<evidence type="ECO:0000313" key="2">
    <source>
        <dbReference type="Proteomes" id="UP000009887"/>
    </source>
</evidence>
<keyword evidence="2" id="KW-1185">Reference proteome</keyword>
<dbReference type="Proteomes" id="UP000009887">
    <property type="component" value="Unassembled WGS sequence"/>
</dbReference>
<comment type="caution">
    <text evidence="1">The sequence shown here is derived from an EMBL/GenBank/DDBJ whole genome shotgun (WGS) entry which is preliminary data.</text>
</comment>
<dbReference type="RefSeq" id="WP_004208247.1">
    <property type="nucleotide sequence ID" value="NZ_JH992904.1"/>
</dbReference>
<reference evidence="1 2" key="1">
    <citation type="submission" date="2012-09" db="EMBL/GenBank/DDBJ databases">
        <title>The Genome Sequence of Sphingobium yanoikuyae ATCC 51230.</title>
        <authorList>
            <consortium name="The Broad Institute Genome Sequencing Platform"/>
            <person name="Earl A."/>
            <person name="Ward D."/>
            <person name="Feldgarden M."/>
            <person name="Gevers D."/>
            <person name="Huys G."/>
            <person name="Walker B."/>
            <person name="Young S.K."/>
            <person name="Zeng Q."/>
            <person name="Gargeya S."/>
            <person name="Fitzgerald M."/>
            <person name="Haas B."/>
            <person name="Abouelleil A."/>
            <person name="Alvarado L."/>
            <person name="Arachchi H.M."/>
            <person name="Berlin A.M."/>
            <person name="Chapman S.B."/>
            <person name="Goldberg J."/>
            <person name="Griggs A."/>
            <person name="Gujja S."/>
            <person name="Hansen M."/>
            <person name="Howarth C."/>
            <person name="Imamovic A."/>
            <person name="Larimer J."/>
            <person name="McCowen C."/>
            <person name="Montmayeur A."/>
            <person name="Murphy C."/>
            <person name="Neiman D."/>
            <person name="Pearson M."/>
            <person name="Priest M."/>
            <person name="Roberts A."/>
            <person name="Saif S."/>
            <person name="Shea T."/>
            <person name="Sisk P."/>
            <person name="Sykes S."/>
            <person name="Wortman J."/>
            <person name="Nusbaum C."/>
            <person name="Birren B."/>
        </authorList>
    </citation>
    <scope>NUCLEOTIDE SEQUENCE [LARGE SCALE GENOMIC DNA]</scope>
    <source>
        <strain evidence="1 2">ATCC 51230</strain>
    </source>
</reference>
<accession>K9DAG8</accession>
<gene>
    <name evidence="1" type="ORF">HMPREF9718_01204</name>
</gene>
<evidence type="ECO:0000313" key="1">
    <source>
        <dbReference type="EMBL" id="EKU75852.1"/>
    </source>
</evidence>
<protein>
    <submittedName>
        <fullName evidence="1">Uncharacterized protein</fullName>
    </submittedName>
</protein>
<dbReference type="HOGENOM" id="CLU_2345262_0_0_5"/>
<organism evidence="1 2">
    <name type="scientific">Sphingobium yanoikuyae ATCC 51230</name>
    <dbReference type="NCBI Taxonomy" id="883163"/>
    <lineage>
        <taxon>Bacteria</taxon>
        <taxon>Pseudomonadati</taxon>
        <taxon>Pseudomonadota</taxon>
        <taxon>Alphaproteobacteria</taxon>
        <taxon>Sphingomonadales</taxon>
        <taxon>Sphingomonadaceae</taxon>
        <taxon>Sphingobium</taxon>
    </lineage>
</organism>